<dbReference type="PANTHER" id="PTHR43227">
    <property type="entry name" value="BLL4140 PROTEIN"/>
    <property type="match status" value="1"/>
</dbReference>
<keyword evidence="5 7" id="KW-1133">Transmembrane helix</keyword>
<keyword evidence="3" id="KW-1003">Cell membrane</keyword>
<dbReference type="InterPro" id="IPR050809">
    <property type="entry name" value="UgpAE/MalFG_permease"/>
</dbReference>
<comment type="subcellular location">
    <subcellularLocation>
        <location evidence="1 7">Cell membrane</location>
        <topology evidence="1 7">Multi-pass membrane protein</topology>
    </subcellularLocation>
</comment>
<feature type="transmembrane region" description="Helical" evidence="7">
    <location>
        <begin position="170"/>
        <end position="194"/>
    </location>
</feature>
<dbReference type="GO" id="GO:0055085">
    <property type="term" value="P:transmembrane transport"/>
    <property type="evidence" value="ECO:0007669"/>
    <property type="project" value="InterPro"/>
</dbReference>
<dbReference type="PANTHER" id="PTHR43227:SF11">
    <property type="entry name" value="BLL4140 PROTEIN"/>
    <property type="match status" value="1"/>
</dbReference>
<dbReference type="CDD" id="cd06261">
    <property type="entry name" value="TM_PBP2"/>
    <property type="match status" value="1"/>
</dbReference>
<keyword evidence="4 7" id="KW-0812">Transmembrane</keyword>
<dbReference type="Pfam" id="PF00528">
    <property type="entry name" value="BPD_transp_1"/>
    <property type="match status" value="1"/>
</dbReference>
<keyword evidence="10" id="KW-1185">Reference proteome</keyword>
<keyword evidence="2 7" id="KW-0813">Transport</keyword>
<feature type="transmembrane region" description="Helical" evidence="7">
    <location>
        <begin position="120"/>
        <end position="140"/>
    </location>
</feature>
<organism evidence="9 10">
    <name type="scientific">Neobacillus cucumis</name>
    <dbReference type="NCBI Taxonomy" id="1740721"/>
    <lineage>
        <taxon>Bacteria</taxon>
        <taxon>Bacillati</taxon>
        <taxon>Bacillota</taxon>
        <taxon>Bacilli</taxon>
        <taxon>Bacillales</taxon>
        <taxon>Bacillaceae</taxon>
        <taxon>Neobacillus</taxon>
    </lineage>
</organism>
<dbReference type="GO" id="GO:0005886">
    <property type="term" value="C:plasma membrane"/>
    <property type="evidence" value="ECO:0007669"/>
    <property type="project" value="UniProtKB-SubCell"/>
</dbReference>
<proteinExistence type="inferred from homology"/>
<dbReference type="SUPFAM" id="SSF161098">
    <property type="entry name" value="MetI-like"/>
    <property type="match status" value="1"/>
</dbReference>
<gene>
    <name evidence="9" type="ORF">CVD27_02000</name>
</gene>
<evidence type="ECO:0000256" key="3">
    <source>
        <dbReference type="ARBA" id="ARBA00022475"/>
    </source>
</evidence>
<comment type="caution">
    <text evidence="9">The sequence shown here is derived from an EMBL/GenBank/DDBJ whole genome shotgun (WGS) entry which is preliminary data.</text>
</comment>
<feature type="transmembrane region" description="Helical" evidence="7">
    <location>
        <begin position="89"/>
        <end position="108"/>
    </location>
</feature>
<evidence type="ECO:0000256" key="6">
    <source>
        <dbReference type="ARBA" id="ARBA00023136"/>
    </source>
</evidence>
<dbReference type="OrthoDB" id="152280at2"/>
<dbReference type="Gene3D" id="1.10.3720.10">
    <property type="entry name" value="MetI-like"/>
    <property type="match status" value="1"/>
</dbReference>
<protein>
    <submittedName>
        <fullName evidence="9">Sugar ABC transporter permease</fullName>
    </submittedName>
</protein>
<feature type="transmembrane region" description="Helical" evidence="7">
    <location>
        <begin position="229"/>
        <end position="248"/>
    </location>
</feature>
<feature type="domain" description="ABC transmembrane type-1" evidence="8">
    <location>
        <begin position="83"/>
        <end position="296"/>
    </location>
</feature>
<evidence type="ECO:0000256" key="2">
    <source>
        <dbReference type="ARBA" id="ARBA00022448"/>
    </source>
</evidence>
<comment type="similarity">
    <text evidence="7">Belongs to the binding-protein-dependent transport system permease family.</text>
</comment>
<evidence type="ECO:0000256" key="5">
    <source>
        <dbReference type="ARBA" id="ARBA00022989"/>
    </source>
</evidence>
<dbReference type="SUPFAM" id="SSF160964">
    <property type="entry name" value="MalF N-terminal region-like"/>
    <property type="match status" value="1"/>
</dbReference>
<dbReference type="AlphaFoldDB" id="A0A2N5HVU0"/>
<dbReference type="PROSITE" id="PS50928">
    <property type="entry name" value="ABC_TM1"/>
    <property type="match status" value="1"/>
</dbReference>
<dbReference type="Proteomes" id="UP000234950">
    <property type="component" value="Unassembled WGS sequence"/>
</dbReference>
<feature type="transmembrane region" description="Helical" evidence="7">
    <location>
        <begin position="277"/>
        <end position="299"/>
    </location>
</feature>
<accession>A0A2N5HVU0</accession>
<evidence type="ECO:0000256" key="7">
    <source>
        <dbReference type="RuleBase" id="RU363032"/>
    </source>
</evidence>
<evidence type="ECO:0000313" key="10">
    <source>
        <dbReference type="Proteomes" id="UP000234950"/>
    </source>
</evidence>
<evidence type="ECO:0000313" key="9">
    <source>
        <dbReference type="EMBL" id="PLS09632.1"/>
    </source>
</evidence>
<dbReference type="RefSeq" id="WP_101646215.1">
    <property type="nucleotide sequence ID" value="NZ_PGVE01000012.1"/>
</dbReference>
<evidence type="ECO:0000259" key="8">
    <source>
        <dbReference type="PROSITE" id="PS50928"/>
    </source>
</evidence>
<dbReference type="InterPro" id="IPR000515">
    <property type="entry name" value="MetI-like"/>
</dbReference>
<sequence>MELSTDITKSIKMAKKKSKRRRALLPWLLLSPTILLLLLVVGGPIIGTIGLSFTNWNGIAPAEFIGLQNFVQLIHDEVFYKALFNNFKWMIFFLTVPVILGLSIALLISRVKRGRMFYRTVVFLPYIVATVVTAKIWLWIYNPFFGINVKLKEWGFNDLAISWLGEIKTALFAVAAADGWHFFGFLVVLFLVALQQLDKHLEEAAIVEGANRFQVLWHVILPQIRPTIVLNYMLIIIWSFAAFDYVFVMTQGGPGNASELLATYMYKLAIYGQQPGYASAVALTMGIFSLLVILGFGTLKKKGWDI</sequence>
<dbReference type="InterPro" id="IPR035906">
    <property type="entry name" value="MetI-like_sf"/>
</dbReference>
<dbReference type="EMBL" id="PGVE01000012">
    <property type="protein sequence ID" value="PLS09632.1"/>
    <property type="molecule type" value="Genomic_DNA"/>
</dbReference>
<evidence type="ECO:0000256" key="1">
    <source>
        <dbReference type="ARBA" id="ARBA00004651"/>
    </source>
</evidence>
<reference evidence="9 10" key="1">
    <citation type="submission" date="2017-11" db="EMBL/GenBank/DDBJ databases">
        <title>Comparitive Functional Genomics of Dry Heat Resistant strains isolated from the Viking Spacecraft.</title>
        <authorList>
            <person name="Seuylemezian A."/>
            <person name="Cooper K."/>
            <person name="Vaishampayan P."/>
        </authorList>
    </citation>
    <scope>NUCLEOTIDE SEQUENCE [LARGE SCALE GENOMIC DNA]</scope>
    <source>
        <strain evidence="9 10">V32-6</strain>
    </source>
</reference>
<name>A0A2N5HVU0_9BACI</name>
<evidence type="ECO:0000256" key="4">
    <source>
        <dbReference type="ARBA" id="ARBA00022692"/>
    </source>
</evidence>
<keyword evidence="6 7" id="KW-0472">Membrane</keyword>